<evidence type="ECO:0000256" key="3">
    <source>
        <dbReference type="ARBA" id="ARBA00023125"/>
    </source>
</evidence>
<dbReference type="InterPro" id="IPR052021">
    <property type="entry name" value="Type-I_RS_S_subunit"/>
</dbReference>
<dbReference type="PANTHER" id="PTHR30408">
    <property type="entry name" value="TYPE-1 RESTRICTION ENZYME ECOKI SPECIFICITY PROTEIN"/>
    <property type="match status" value="1"/>
</dbReference>
<dbReference type="RefSeq" id="WP_153117021.1">
    <property type="nucleotide sequence ID" value="NZ_JACIGE010000001.1"/>
</dbReference>
<dbReference type="InterPro" id="IPR000055">
    <property type="entry name" value="Restrct_endonuc_typeI_TRD"/>
</dbReference>
<dbReference type="GO" id="GO:0003677">
    <property type="term" value="F:DNA binding"/>
    <property type="evidence" value="ECO:0007669"/>
    <property type="project" value="UniProtKB-KW"/>
</dbReference>
<keyword evidence="3" id="KW-0238">DNA-binding</keyword>
<evidence type="ECO:0000256" key="1">
    <source>
        <dbReference type="ARBA" id="ARBA00010923"/>
    </source>
</evidence>
<dbReference type="SUPFAM" id="SSF116734">
    <property type="entry name" value="DNA methylase specificity domain"/>
    <property type="match status" value="2"/>
</dbReference>
<dbReference type="GO" id="GO:0009035">
    <property type="term" value="F:type I site-specific deoxyribonuclease activity"/>
    <property type="evidence" value="ECO:0007669"/>
    <property type="project" value="UniProtKB-EC"/>
</dbReference>
<sequence length="407" mass="44559">MELRPGYKQTEVGIIPEDWVASTIGGVATFAGGSQPPRSTFKFSPTPGYVRLIQIRDYKTDEYASFIPEAMARKRCTAGDIMIGRYGPPIFQILRGIEGAYNVALIKTTPKDVISREFLFHVLTQEKLFQLIDSLSRRSSGQTGVEMPALKAFGLPLPPHTEQRAIATALSDMDALLDGLTQLIAKKRDLKQATMQQLLTGQTRLPGFGGEWEVKRIGEFTDCTAGGTPSTKIAEYWNGAIPWMNSGELNLKQVYAVEGRITEAGLANSSTKMIPAKCVLIGLAGQGKTRGTVAMNHFELCTNQSIAAIFPNESFIPEYLYYNLDNRYDELRELSTGDGGRGGLNLRIIKSISLPFPPVTEQSAIATVLSDMDAELAALEARLEKTRALKQAMMSELLTGEARLPTA</sequence>
<dbReference type="Pfam" id="PF01420">
    <property type="entry name" value="Methylase_S"/>
    <property type="match status" value="2"/>
</dbReference>
<dbReference type="CDD" id="cd17263">
    <property type="entry name" value="RMtype1_S_AbaB8300I-TRD1-CR1_like"/>
    <property type="match status" value="1"/>
</dbReference>
<feature type="coiled-coil region" evidence="4">
    <location>
        <begin position="369"/>
        <end position="396"/>
    </location>
</feature>
<dbReference type="PANTHER" id="PTHR30408:SF12">
    <property type="entry name" value="TYPE I RESTRICTION ENZYME MJAVIII SPECIFICITY SUBUNIT"/>
    <property type="match status" value="1"/>
</dbReference>
<dbReference type="InterPro" id="IPR044946">
    <property type="entry name" value="Restrct_endonuc_typeI_TRD_sf"/>
</dbReference>
<evidence type="ECO:0000259" key="5">
    <source>
        <dbReference type="Pfam" id="PF01420"/>
    </source>
</evidence>
<dbReference type="Proteomes" id="UP000587070">
    <property type="component" value="Unassembled WGS sequence"/>
</dbReference>
<reference evidence="6 7" key="1">
    <citation type="submission" date="2020-08" db="EMBL/GenBank/DDBJ databases">
        <title>Genome sequencing of Purple Non-Sulfur Bacteria from various extreme environments.</title>
        <authorList>
            <person name="Mayer M."/>
        </authorList>
    </citation>
    <scope>NUCLEOTIDE SEQUENCE [LARGE SCALE GENOMIC DNA]</scope>
    <source>
        <strain evidence="6 7">2761</strain>
    </source>
</reference>
<dbReference type="OrthoDB" id="5298944at2"/>
<dbReference type="AlphaFoldDB" id="A0A840GB28"/>
<accession>A0A840GB28</accession>
<dbReference type="CDD" id="cd17294">
    <property type="entry name" value="RMtype1_S_MmaC7ORF19P_TRD1-CR1_like"/>
    <property type="match status" value="1"/>
</dbReference>
<dbReference type="Gene3D" id="1.10.287.1120">
    <property type="entry name" value="Bipartite methylase S protein"/>
    <property type="match status" value="1"/>
</dbReference>
<gene>
    <name evidence="6" type="ORF">GGD90_000181</name>
</gene>
<dbReference type="EMBL" id="JACIGE010000001">
    <property type="protein sequence ID" value="MBB4245832.1"/>
    <property type="molecule type" value="Genomic_DNA"/>
</dbReference>
<feature type="domain" description="Type I restriction modification DNA specificity" evidence="5">
    <location>
        <begin position="211"/>
        <end position="383"/>
    </location>
</feature>
<evidence type="ECO:0000313" key="6">
    <source>
        <dbReference type="EMBL" id="MBB4245832.1"/>
    </source>
</evidence>
<evidence type="ECO:0000256" key="4">
    <source>
        <dbReference type="SAM" id="Coils"/>
    </source>
</evidence>
<keyword evidence="2" id="KW-0680">Restriction system</keyword>
<evidence type="ECO:0000256" key="2">
    <source>
        <dbReference type="ARBA" id="ARBA00022747"/>
    </source>
</evidence>
<dbReference type="Gene3D" id="3.90.220.20">
    <property type="entry name" value="DNA methylase specificity domains"/>
    <property type="match status" value="2"/>
</dbReference>
<keyword evidence="6" id="KW-0378">Hydrolase</keyword>
<comment type="similarity">
    <text evidence="1">Belongs to the type-I restriction system S methylase family.</text>
</comment>
<dbReference type="EC" id="3.1.21.3" evidence="6"/>
<comment type="caution">
    <text evidence="6">The sequence shown here is derived from an EMBL/GenBank/DDBJ whole genome shotgun (WGS) entry which is preliminary data.</text>
</comment>
<proteinExistence type="inferred from homology"/>
<protein>
    <submittedName>
        <fullName evidence="6">Type I restriction enzyme S subunit</fullName>
        <ecNumber evidence="6">3.1.21.3</ecNumber>
    </submittedName>
</protein>
<keyword evidence="7" id="KW-1185">Reference proteome</keyword>
<name>A0A840GB28_RHOTE</name>
<keyword evidence="4" id="KW-0175">Coiled coil</keyword>
<feature type="domain" description="Type I restriction modification DNA specificity" evidence="5">
    <location>
        <begin position="16"/>
        <end position="182"/>
    </location>
</feature>
<evidence type="ECO:0000313" key="7">
    <source>
        <dbReference type="Proteomes" id="UP000587070"/>
    </source>
</evidence>
<dbReference type="GO" id="GO:0009307">
    <property type="term" value="P:DNA restriction-modification system"/>
    <property type="evidence" value="ECO:0007669"/>
    <property type="project" value="UniProtKB-KW"/>
</dbReference>
<organism evidence="6 7">
    <name type="scientific">Rhodocyclus tenuis</name>
    <name type="common">Rhodospirillum tenue</name>
    <dbReference type="NCBI Taxonomy" id="1066"/>
    <lineage>
        <taxon>Bacteria</taxon>
        <taxon>Pseudomonadati</taxon>
        <taxon>Pseudomonadota</taxon>
        <taxon>Betaproteobacteria</taxon>
        <taxon>Rhodocyclales</taxon>
        <taxon>Rhodocyclaceae</taxon>
        <taxon>Rhodocyclus</taxon>
    </lineage>
</organism>